<evidence type="ECO:0000313" key="3">
    <source>
        <dbReference type="Proteomes" id="UP000310200"/>
    </source>
</evidence>
<name>A0A4S2L1P6_9HYME</name>
<keyword evidence="3" id="KW-1185">Reference proteome</keyword>
<comment type="caution">
    <text evidence="2">The sequence shown here is derived from an EMBL/GenBank/DDBJ whole genome shotgun (WGS) entry which is preliminary data.</text>
</comment>
<dbReference type="Proteomes" id="UP000310200">
    <property type="component" value="Unassembled WGS sequence"/>
</dbReference>
<proteinExistence type="predicted"/>
<reference evidence="2 3" key="1">
    <citation type="journal article" date="2019" name="Philos. Trans. R. Soc. Lond., B, Biol. Sci.">
        <title>Ant behaviour and brain gene expression of defending hosts depend on the ecological success of the intruding social parasite.</title>
        <authorList>
            <person name="Kaur R."/>
            <person name="Stoldt M."/>
            <person name="Jongepier E."/>
            <person name="Feldmeyer B."/>
            <person name="Menzel F."/>
            <person name="Bornberg-Bauer E."/>
            <person name="Foitzik S."/>
        </authorList>
    </citation>
    <scope>NUCLEOTIDE SEQUENCE [LARGE SCALE GENOMIC DNA]</scope>
    <source>
        <tissue evidence="2">Whole body</tissue>
    </source>
</reference>
<sequence>MERRVPERRRKREEPRVLRFSAGFTDRRRTLRGMMRDRIPHEHAGQTKEWRGPKRCGSKPGVIPPELNYQKANVTSIARVFIQT</sequence>
<feature type="compositionally biased region" description="Basic and acidic residues" evidence="1">
    <location>
        <begin position="40"/>
        <end position="52"/>
    </location>
</feature>
<organism evidence="2 3">
    <name type="scientific">Temnothorax longispinosus</name>
    <dbReference type="NCBI Taxonomy" id="300112"/>
    <lineage>
        <taxon>Eukaryota</taxon>
        <taxon>Metazoa</taxon>
        <taxon>Ecdysozoa</taxon>
        <taxon>Arthropoda</taxon>
        <taxon>Hexapoda</taxon>
        <taxon>Insecta</taxon>
        <taxon>Pterygota</taxon>
        <taxon>Neoptera</taxon>
        <taxon>Endopterygota</taxon>
        <taxon>Hymenoptera</taxon>
        <taxon>Apocrita</taxon>
        <taxon>Aculeata</taxon>
        <taxon>Formicoidea</taxon>
        <taxon>Formicidae</taxon>
        <taxon>Myrmicinae</taxon>
        <taxon>Temnothorax</taxon>
    </lineage>
</organism>
<evidence type="ECO:0000313" key="2">
    <source>
        <dbReference type="EMBL" id="TGZ56471.1"/>
    </source>
</evidence>
<evidence type="ECO:0000256" key="1">
    <source>
        <dbReference type="SAM" id="MobiDB-lite"/>
    </source>
</evidence>
<gene>
    <name evidence="2" type="ORF">DBV15_11164</name>
</gene>
<feature type="region of interest" description="Disordered" evidence="1">
    <location>
        <begin position="40"/>
        <end position="63"/>
    </location>
</feature>
<dbReference type="EMBL" id="QBLH01000334">
    <property type="protein sequence ID" value="TGZ56471.1"/>
    <property type="molecule type" value="Genomic_DNA"/>
</dbReference>
<dbReference type="AlphaFoldDB" id="A0A4S2L1P6"/>
<protein>
    <submittedName>
        <fullName evidence="2">Uncharacterized protein</fullName>
    </submittedName>
</protein>
<accession>A0A4S2L1P6</accession>